<dbReference type="RefSeq" id="WP_138489270.1">
    <property type="nucleotide sequence ID" value="NZ_CP040558.1"/>
</dbReference>
<feature type="domain" description="C2H2-type" evidence="2">
    <location>
        <begin position="15"/>
        <end position="36"/>
    </location>
</feature>
<dbReference type="KEGG" id="pdv:FFU37_08530"/>
<dbReference type="Pfam" id="PF09903">
    <property type="entry name" value="DUF2130"/>
    <property type="match status" value="1"/>
</dbReference>
<evidence type="ECO:0000313" key="4">
    <source>
        <dbReference type="Proteomes" id="UP000310065"/>
    </source>
</evidence>
<keyword evidence="1" id="KW-0175">Coiled coil</keyword>
<gene>
    <name evidence="3" type="ORF">FFU37_08530</name>
</gene>
<feature type="coiled-coil region" evidence="1">
    <location>
        <begin position="26"/>
        <end position="214"/>
    </location>
</feature>
<protein>
    <submittedName>
        <fullName evidence="3">DUF2130 domain-containing protein</fullName>
    </submittedName>
</protein>
<organism evidence="3 4">
    <name type="scientific">Pseudoalteromonas distincta</name>
    <dbReference type="NCBI Taxonomy" id="77608"/>
    <lineage>
        <taxon>Bacteria</taxon>
        <taxon>Pseudomonadati</taxon>
        <taxon>Pseudomonadota</taxon>
        <taxon>Gammaproteobacteria</taxon>
        <taxon>Alteromonadales</taxon>
        <taxon>Pseudoalteromonadaceae</taxon>
        <taxon>Pseudoalteromonas</taxon>
    </lineage>
</organism>
<dbReference type="PROSITE" id="PS00028">
    <property type="entry name" value="ZINC_FINGER_C2H2_1"/>
    <property type="match status" value="1"/>
</dbReference>
<dbReference type="EMBL" id="CP040558">
    <property type="protein sequence ID" value="QCU74506.1"/>
    <property type="molecule type" value="Genomic_DNA"/>
</dbReference>
<dbReference type="AlphaFoldDB" id="A0A4P9J1M7"/>
<dbReference type="Proteomes" id="UP000310065">
    <property type="component" value="Chromosome L1"/>
</dbReference>
<evidence type="ECO:0000256" key="1">
    <source>
        <dbReference type="SAM" id="Coils"/>
    </source>
</evidence>
<sequence length="420" mass="47673">MTSKIILNANDSITCPHCDTDFHVKDAIAKHLIEQHENEYEQLLNQQLTSLKAQATKEAERSASKIFQQQLTQLKEQLEDSKQSAEILNAKIESEKAKVEQRVREAVSLEQQSLEESIKSKDEQLDQFRNEELKLRKAKTELEDKQKNFELELARKVEEQKQLLRDDAANEFKLIEAEYRKKIDDASKANNDLKRKLEQGSQQLQGEVLELELETTLAQLYPVDFIEPVKKGAKGADVIQTVCMRSGTVCGKIVWETKRAENWSNAWVSKLKTDVQNAAGDIGVLVTTVFPANTNEPMLMVDGVWLVKPALAKGLSEALRIVLLESQRQKTVSAGKNEQMEAIYDYICSPQFVHRLKAVVDHQEQMKVELDKERNAMQRIWKKREGQITGITAQMMSICGELQGLSHGGMPMLDEIAAIE</sequence>
<dbReference type="GeneID" id="88775689"/>
<name>A0A4P9J1M7_9GAMM</name>
<reference evidence="3 4" key="1">
    <citation type="submission" date="2019-05" db="EMBL/GenBank/DDBJ databases">
        <title>Complete genome sequence of Pseudoalteromonas sp. 16-SW-7(T) isolated from the Okhotsk Sea, Russia.</title>
        <authorList>
            <person name="Nguyen T.H."/>
            <person name="Nedashkovskaya O.I."/>
            <person name="Kim S.-G."/>
        </authorList>
    </citation>
    <scope>NUCLEOTIDE SEQUENCE [LARGE SCALE GENOMIC DNA]</scope>
    <source>
        <strain evidence="3 4">16-SW-7</strain>
    </source>
</reference>
<evidence type="ECO:0000313" key="3">
    <source>
        <dbReference type="EMBL" id="QCU74506.1"/>
    </source>
</evidence>
<proteinExistence type="predicted"/>
<accession>A0A4P9J1M7</accession>
<dbReference type="InterPro" id="IPR013087">
    <property type="entry name" value="Znf_C2H2_type"/>
</dbReference>
<evidence type="ECO:0000259" key="2">
    <source>
        <dbReference type="PROSITE" id="PS00028"/>
    </source>
</evidence>
<dbReference type="InterPro" id="IPR019219">
    <property type="entry name" value="DUF2130"/>
</dbReference>